<dbReference type="AlphaFoldDB" id="A0A4E0RDR2"/>
<dbReference type="GO" id="GO:0004197">
    <property type="term" value="F:cysteine-type endopeptidase activity"/>
    <property type="evidence" value="ECO:0007669"/>
    <property type="project" value="TreeGrafter"/>
</dbReference>
<dbReference type="Proteomes" id="UP000230066">
    <property type="component" value="Unassembled WGS sequence"/>
</dbReference>
<dbReference type="InterPro" id="IPR001096">
    <property type="entry name" value="Peptidase_C13"/>
</dbReference>
<sequence>MQFCLLILRLLSGIALGSESNGGKHWAVLVAGSNGWGDYRHHVNTTLKTGAENTVFVFFTDHGSPNMILFPNGKLHADQFIETLVYMNKARMYKKLVLYVEACFSGSMFQRILPKNIDICPHLVCLATFQVPEVSKEVVKLDYLCQQGYDANVVVQAIFTAFG</sequence>
<dbReference type="GO" id="GO:0005773">
    <property type="term" value="C:vacuole"/>
    <property type="evidence" value="ECO:0007669"/>
    <property type="project" value="GOC"/>
</dbReference>
<accession>A0A4E0RDR2</accession>
<reference evidence="3" key="1">
    <citation type="submission" date="2019-03" db="EMBL/GenBank/DDBJ databases">
        <title>Improved annotation for the trematode Fasciola hepatica.</title>
        <authorList>
            <person name="Choi Y.-J."/>
            <person name="Martin J."/>
            <person name="Mitreva M."/>
        </authorList>
    </citation>
    <scope>NUCLEOTIDE SEQUENCE [LARGE SCALE GENOMIC DNA]</scope>
</reference>
<dbReference type="GO" id="GO:0051603">
    <property type="term" value="P:proteolysis involved in protein catabolic process"/>
    <property type="evidence" value="ECO:0007669"/>
    <property type="project" value="TreeGrafter"/>
</dbReference>
<dbReference type="PANTHER" id="PTHR12000:SF42">
    <property type="entry name" value="LEGUMAIN"/>
    <property type="match status" value="1"/>
</dbReference>
<keyword evidence="4" id="KW-1185">Reference proteome</keyword>
<evidence type="ECO:0000313" key="3">
    <source>
        <dbReference type="EMBL" id="THD26959.1"/>
    </source>
</evidence>
<name>A0A4E0RDR2_FASHE</name>
<dbReference type="PANTHER" id="PTHR12000">
    <property type="entry name" value="HEMOGLOBINASE FAMILY MEMBER"/>
    <property type="match status" value="1"/>
</dbReference>
<keyword evidence="2" id="KW-0732">Signal</keyword>
<feature type="chain" id="PRO_5020041754" evidence="2">
    <location>
        <begin position="18"/>
        <end position="163"/>
    </location>
</feature>
<protein>
    <submittedName>
        <fullName evidence="3">Legumain</fullName>
    </submittedName>
</protein>
<evidence type="ECO:0000256" key="2">
    <source>
        <dbReference type="SAM" id="SignalP"/>
    </source>
</evidence>
<evidence type="ECO:0000256" key="1">
    <source>
        <dbReference type="ARBA" id="ARBA00009941"/>
    </source>
</evidence>
<dbReference type="PRINTS" id="PR00776">
    <property type="entry name" value="HEMOGLOBNASE"/>
</dbReference>
<dbReference type="Pfam" id="PF01650">
    <property type="entry name" value="Peptidase_C13"/>
    <property type="match status" value="1"/>
</dbReference>
<organism evidence="3 4">
    <name type="scientific">Fasciola hepatica</name>
    <name type="common">Liver fluke</name>
    <dbReference type="NCBI Taxonomy" id="6192"/>
    <lineage>
        <taxon>Eukaryota</taxon>
        <taxon>Metazoa</taxon>
        <taxon>Spiralia</taxon>
        <taxon>Lophotrochozoa</taxon>
        <taxon>Platyhelminthes</taxon>
        <taxon>Trematoda</taxon>
        <taxon>Digenea</taxon>
        <taxon>Plagiorchiida</taxon>
        <taxon>Echinostomata</taxon>
        <taxon>Echinostomatoidea</taxon>
        <taxon>Fasciolidae</taxon>
        <taxon>Fasciola</taxon>
    </lineage>
</organism>
<comment type="caution">
    <text evidence="3">The sequence shown here is derived from an EMBL/GenBank/DDBJ whole genome shotgun (WGS) entry which is preliminary data.</text>
</comment>
<comment type="similarity">
    <text evidence="1">Belongs to the peptidase C13 family.</text>
</comment>
<dbReference type="GO" id="GO:0006624">
    <property type="term" value="P:vacuolar protein processing"/>
    <property type="evidence" value="ECO:0007669"/>
    <property type="project" value="TreeGrafter"/>
</dbReference>
<feature type="signal peptide" evidence="2">
    <location>
        <begin position="1"/>
        <end position="17"/>
    </location>
</feature>
<dbReference type="EMBL" id="JXXN02000574">
    <property type="protein sequence ID" value="THD26959.1"/>
    <property type="molecule type" value="Genomic_DNA"/>
</dbReference>
<evidence type="ECO:0000313" key="4">
    <source>
        <dbReference type="Proteomes" id="UP000230066"/>
    </source>
</evidence>
<gene>
    <name evidence="3" type="ORF">D915_002225</name>
</gene>
<proteinExistence type="inferred from homology"/>
<dbReference type="Gene3D" id="3.40.50.1460">
    <property type="match status" value="2"/>
</dbReference>